<organism evidence="1 2">
    <name type="scientific">Cochliobolus heterostrophus (strain C5 / ATCC 48332 / race O)</name>
    <name type="common">Southern corn leaf blight fungus</name>
    <name type="synonym">Bipolaris maydis</name>
    <dbReference type="NCBI Taxonomy" id="701091"/>
    <lineage>
        <taxon>Eukaryota</taxon>
        <taxon>Fungi</taxon>
        <taxon>Dikarya</taxon>
        <taxon>Ascomycota</taxon>
        <taxon>Pezizomycotina</taxon>
        <taxon>Dothideomycetes</taxon>
        <taxon>Pleosporomycetidae</taxon>
        <taxon>Pleosporales</taxon>
        <taxon>Pleosporineae</taxon>
        <taxon>Pleosporaceae</taxon>
        <taxon>Bipolaris</taxon>
    </lineage>
</organism>
<keyword evidence="2" id="KW-1185">Reference proteome</keyword>
<sequence>MSIFKLPQELLVSIIELAVFELDSSQGCSDCSFRPNAKCAKALSRVCWRISRIAQPLLFHTISFDGTPSIVPPKKSAIRLHLALRQNPSLGRHCRRFSLGVADYRQRPTDWSIAKDLAKWLTRVRCFECYGGFETSNQKTWDLIQKMMQKLESLQHWKLSREGWGLHLQPILNASIPKLRILDLHGISKCKESSLLLDPKLFRSASFTSLNISDYEETPQSTAMLIQWPAQLEHFKFGSFYNNSSMMNYPMFQAWLSSHSESLKSIDIGYLSRNGGENKHIFDATIFHNLESLTISRWQMGFPGDLKPFTVETAKFLGPNVKLFGWSFSIHDQHSESWNDFGEKEEEWIEQLGRHAIVRKAALKTVKINFHPEDHEGMESDVYPWDRMDNVRDHLLRPNGMDLIYSTPSLPKEDWLNRLAKVSSPFFPTMVEYREESESEVEPWGITPPGVHGRDIRDYFTLSLEVNSDP</sequence>
<gene>
    <name evidence="1" type="ORF">COCHEDRAFT_1164641</name>
</gene>
<protein>
    <recommendedName>
        <fullName evidence="3">F-box domain-containing protein</fullName>
    </recommendedName>
</protein>
<reference evidence="1 2" key="1">
    <citation type="journal article" date="2012" name="PLoS Pathog.">
        <title>Diverse lifestyles and strategies of plant pathogenesis encoded in the genomes of eighteen Dothideomycetes fungi.</title>
        <authorList>
            <person name="Ohm R.A."/>
            <person name="Feau N."/>
            <person name="Henrissat B."/>
            <person name="Schoch C.L."/>
            <person name="Horwitz B.A."/>
            <person name="Barry K.W."/>
            <person name="Condon B.J."/>
            <person name="Copeland A.C."/>
            <person name="Dhillon B."/>
            <person name="Glaser F."/>
            <person name="Hesse C.N."/>
            <person name="Kosti I."/>
            <person name="LaButti K."/>
            <person name="Lindquist E.A."/>
            <person name="Lucas S."/>
            <person name="Salamov A.A."/>
            <person name="Bradshaw R.E."/>
            <person name="Ciuffetti L."/>
            <person name="Hamelin R.C."/>
            <person name="Kema G.H.J."/>
            <person name="Lawrence C."/>
            <person name="Scott J.A."/>
            <person name="Spatafora J.W."/>
            <person name="Turgeon B.G."/>
            <person name="de Wit P.J.G.M."/>
            <person name="Zhong S."/>
            <person name="Goodwin S.B."/>
            <person name="Grigoriev I.V."/>
        </authorList>
    </citation>
    <scope>NUCLEOTIDE SEQUENCE [LARGE SCALE GENOMIC DNA]</scope>
    <source>
        <strain evidence="2">C5 / ATCC 48332 / race O</strain>
    </source>
</reference>
<proteinExistence type="predicted"/>
<dbReference type="HOGENOM" id="CLU_051354_0_0_1"/>
<dbReference type="OMA" id="EAWTDFG"/>
<evidence type="ECO:0000313" key="2">
    <source>
        <dbReference type="Proteomes" id="UP000016936"/>
    </source>
</evidence>
<dbReference type="Proteomes" id="UP000016936">
    <property type="component" value="Unassembled WGS sequence"/>
</dbReference>
<dbReference type="InterPro" id="IPR032675">
    <property type="entry name" value="LRR_dom_sf"/>
</dbReference>
<reference evidence="2" key="2">
    <citation type="journal article" date="2013" name="PLoS Genet.">
        <title>Comparative genome structure, secondary metabolite, and effector coding capacity across Cochliobolus pathogens.</title>
        <authorList>
            <person name="Condon B.J."/>
            <person name="Leng Y."/>
            <person name="Wu D."/>
            <person name="Bushley K.E."/>
            <person name="Ohm R.A."/>
            <person name="Otillar R."/>
            <person name="Martin J."/>
            <person name="Schackwitz W."/>
            <person name="Grimwood J."/>
            <person name="MohdZainudin N."/>
            <person name="Xue C."/>
            <person name="Wang R."/>
            <person name="Manning V.A."/>
            <person name="Dhillon B."/>
            <person name="Tu Z.J."/>
            <person name="Steffenson B.J."/>
            <person name="Salamov A."/>
            <person name="Sun H."/>
            <person name="Lowry S."/>
            <person name="LaButti K."/>
            <person name="Han J."/>
            <person name="Copeland A."/>
            <person name="Lindquist E."/>
            <person name="Barry K."/>
            <person name="Schmutz J."/>
            <person name="Baker S.E."/>
            <person name="Ciuffetti L.M."/>
            <person name="Grigoriev I.V."/>
            <person name="Zhong S."/>
            <person name="Turgeon B.G."/>
        </authorList>
    </citation>
    <scope>NUCLEOTIDE SEQUENCE [LARGE SCALE GENOMIC DNA]</scope>
    <source>
        <strain evidence="2">C5 / ATCC 48332 / race O</strain>
    </source>
</reference>
<dbReference type="SUPFAM" id="SSF52047">
    <property type="entry name" value="RNI-like"/>
    <property type="match status" value="1"/>
</dbReference>
<evidence type="ECO:0000313" key="1">
    <source>
        <dbReference type="EMBL" id="EMD97558.1"/>
    </source>
</evidence>
<dbReference type="Gene3D" id="3.80.10.10">
    <property type="entry name" value="Ribonuclease Inhibitor"/>
    <property type="match status" value="1"/>
</dbReference>
<evidence type="ECO:0008006" key="3">
    <source>
        <dbReference type="Google" id="ProtNLM"/>
    </source>
</evidence>
<dbReference type="EMBL" id="KB445569">
    <property type="protein sequence ID" value="EMD97558.1"/>
    <property type="molecule type" value="Genomic_DNA"/>
</dbReference>
<accession>M2VCV2</accession>
<dbReference type="AlphaFoldDB" id="M2VCV2"/>
<name>M2VCV2_COCH5</name>
<dbReference type="OrthoDB" id="4840564at2759"/>
<dbReference type="eggNOG" id="ENOG502R8T0">
    <property type="taxonomic scope" value="Eukaryota"/>
</dbReference>